<dbReference type="Proteomes" id="UP001549363">
    <property type="component" value="Unassembled WGS sequence"/>
</dbReference>
<name>A0ABV2PLD2_9BACI</name>
<feature type="binding site" evidence="5">
    <location>
        <position position="478"/>
    </location>
    <ligand>
        <name>ATP</name>
        <dbReference type="ChEBI" id="CHEBI:30616"/>
    </ligand>
</feature>
<dbReference type="SUPFAM" id="SSF56801">
    <property type="entry name" value="Acetyl-CoA synthetase-like"/>
    <property type="match status" value="1"/>
</dbReference>
<feature type="domain" description="AMP-binding enzyme C-terminal" evidence="7">
    <location>
        <begin position="399"/>
        <end position="478"/>
    </location>
</feature>
<keyword evidence="2 5" id="KW-0436">Ligase</keyword>
<dbReference type="RefSeq" id="WP_354472100.1">
    <property type="nucleotide sequence ID" value="NZ_JBEPSB010000012.1"/>
</dbReference>
<sequence>MLSVIAAIRDAALQNPNHPAYETNNESITYGELWDYSDCLAHHLMALKLTRQQPIIVYGHMSPLQLVAFLGTVKSGHPYVPIDSSTPAERLQVIIEASEACLLLTTEELTTPLSIPVVAVSDCMTQKTNTTIQPTTWVKDQEIHYIIYTSGSTGKPKGVQITANNLAHFVAWMNEHFPIQQSGVFLNQAPYSFDLSVMDLYPSLVGGHTLYAITHEQISNPKLLFDDLAGSGIDVWTSTPSFAKMCLMNKDWHQGLMPALNTFLFCGEILPKKVVKELMLRFPQASIFNLYGPTETTVAVSYVEVTKELLQRFEQLPIASMTEPNLSLHENGEIIISGPTVSAGYLGAPDLTSKAFPSVEGSRVYKTGDIGYEKDGYLFFAGRKDFQVKLHGYRLEIEEIEKQIGDLSPVNGCVVVPVIKGDDIVSLSAYIVLRDQLLDSAFQMTKQLKSLLSDRLPSYMIPKKFIYIDSLPLNTNGKVDRKGLAVMEKV</sequence>
<dbReference type="Gene3D" id="3.30.300.30">
    <property type="match status" value="1"/>
</dbReference>
<dbReference type="InterPro" id="IPR010071">
    <property type="entry name" value="AA_adenyl_dom"/>
</dbReference>
<dbReference type="PANTHER" id="PTHR45398:SF1">
    <property type="entry name" value="ENZYME, PUTATIVE (JCVI)-RELATED"/>
    <property type="match status" value="1"/>
</dbReference>
<dbReference type="NCBIfam" id="NF003417">
    <property type="entry name" value="PRK04813.1"/>
    <property type="match status" value="1"/>
</dbReference>
<dbReference type="InterPro" id="IPR025110">
    <property type="entry name" value="AMP-bd_C"/>
</dbReference>
<comment type="pathway">
    <text evidence="5">Cell wall biogenesis; lipoteichoic acid biosynthesis.</text>
</comment>
<dbReference type="InterPro" id="IPR020845">
    <property type="entry name" value="AMP-binding_CS"/>
</dbReference>
<keyword evidence="4 5" id="KW-0067">ATP-binding</keyword>
<feature type="binding site" evidence="5">
    <location>
        <position position="478"/>
    </location>
    <ligand>
        <name>D-alanine</name>
        <dbReference type="ChEBI" id="CHEBI:57416"/>
    </ligand>
</feature>
<feature type="domain" description="AMP-dependent synthetase/ligase" evidence="6">
    <location>
        <begin position="9"/>
        <end position="346"/>
    </location>
</feature>
<comment type="function">
    <text evidence="5">Catalyzes the first step in the D-alanylation of lipoteichoic acid (LTA), the activation of D-alanine and its transfer onto the D-alanyl carrier protein (Dcp) DltC. In an ATP-dependent two-step reaction, forms a high energy D-alanyl-AMP intermediate, followed by transfer of the D-alanyl residue as a thiol ester to the phosphopantheinyl prosthetic group of the Dcp. D-alanylation of LTA plays an important role in modulating the properties of the cell wall in Gram-positive bacteria, influencing the net charge of the cell wall.</text>
</comment>
<reference evidence="8 9" key="1">
    <citation type="submission" date="2024-06" db="EMBL/GenBank/DDBJ databases">
        <title>Sorghum-associated microbial communities from plants grown in Nebraska, USA.</title>
        <authorList>
            <person name="Schachtman D."/>
        </authorList>
    </citation>
    <scope>NUCLEOTIDE SEQUENCE [LARGE SCALE GENOMIC DNA]</scope>
    <source>
        <strain evidence="8 9">736</strain>
    </source>
</reference>
<comment type="caution">
    <text evidence="5">Lacks conserved residue(s) required for the propagation of feature annotation.</text>
</comment>
<comment type="subcellular location">
    <subcellularLocation>
        <location evidence="5">Cytoplasm</location>
    </subcellularLocation>
</comment>
<dbReference type="CDD" id="cd05945">
    <property type="entry name" value="DltA"/>
    <property type="match status" value="1"/>
</dbReference>
<organism evidence="8 9">
    <name type="scientific">Lysinibacillus parviboronicapiens</name>
    <dbReference type="NCBI Taxonomy" id="436516"/>
    <lineage>
        <taxon>Bacteria</taxon>
        <taxon>Bacillati</taxon>
        <taxon>Bacillota</taxon>
        <taxon>Bacilli</taxon>
        <taxon>Bacillales</taxon>
        <taxon>Bacillaceae</taxon>
        <taxon>Lysinibacillus</taxon>
    </lineage>
</organism>
<evidence type="ECO:0000313" key="8">
    <source>
        <dbReference type="EMBL" id="MET4561576.1"/>
    </source>
</evidence>
<dbReference type="GO" id="GO:0016874">
    <property type="term" value="F:ligase activity"/>
    <property type="evidence" value="ECO:0007669"/>
    <property type="project" value="UniProtKB-KW"/>
</dbReference>
<dbReference type="Pfam" id="PF00501">
    <property type="entry name" value="AMP-binding"/>
    <property type="match status" value="1"/>
</dbReference>
<keyword evidence="9" id="KW-1185">Reference proteome</keyword>
<dbReference type="PANTHER" id="PTHR45398">
    <property type="match status" value="1"/>
</dbReference>
<accession>A0ABV2PLD2</accession>
<keyword evidence="3 5" id="KW-0547">Nucleotide-binding</keyword>
<feature type="binding site" evidence="5">
    <location>
        <position position="369"/>
    </location>
    <ligand>
        <name>ATP</name>
        <dbReference type="ChEBI" id="CHEBI:30616"/>
    </ligand>
</feature>
<evidence type="ECO:0000256" key="5">
    <source>
        <dbReference type="HAMAP-Rule" id="MF_00593"/>
    </source>
</evidence>
<evidence type="ECO:0000256" key="4">
    <source>
        <dbReference type="ARBA" id="ARBA00022840"/>
    </source>
</evidence>
<dbReference type="InterPro" id="IPR044507">
    <property type="entry name" value="DltA-like"/>
</dbReference>
<dbReference type="InterPro" id="IPR000873">
    <property type="entry name" value="AMP-dep_synth/lig_dom"/>
</dbReference>
<evidence type="ECO:0000256" key="3">
    <source>
        <dbReference type="ARBA" id="ARBA00022741"/>
    </source>
</evidence>
<dbReference type="Pfam" id="PF13193">
    <property type="entry name" value="AMP-binding_C"/>
    <property type="match status" value="1"/>
</dbReference>
<evidence type="ECO:0000256" key="1">
    <source>
        <dbReference type="ARBA" id="ARBA00022490"/>
    </source>
</evidence>
<dbReference type="InterPro" id="IPR042099">
    <property type="entry name" value="ANL_N_sf"/>
</dbReference>
<comment type="similarity">
    <text evidence="5">Belongs to the ATP-dependent AMP-binding enzyme family. DltA subfamily.</text>
</comment>
<dbReference type="EC" id="6.2.1.54" evidence="5"/>
<feature type="binding site" evidence="5">
    <location>
        <position position="298"/>
    </location>
    <ligand>
        <name>D-alanine</name>
        <dbReference type="ChEBI" id="CHEBI:57416"/>
    </ligand>
</feature>
<dbReference type="Gene3D" id="3.40.50.12780">
    <property type="entry name" value="N-terminal domain of ligase-like"/>
    <property type="match status" value="1"/>
</dbReference>
<evidence type="ECO:0000256" key="2">
    <source>
        <dbReference type="ARBA" id="ARBA00022598"/>
    </source>
</evidence>
<keyword evidence="1 5" id="KW-0963">Cytoplasm</keyword>
<comment type="catalytic activity">
    <reaction evidence="5">
        <text>holo-[D-alanyl-carrier protein] + D-alanine + ATP = D-alanyl-[D-alanyl-carrier protein] + AMP + diphosphate</text>
        <dbReference type="Rhea" id="RHEA:55132"/>
        <dbReference type="Rhea" id="RHEA-COMP:14102"/>
        <dbReference type="Rhea" id="RHEA-COMP:14103"/>
        <dbReference type="ChEBI" id="CHEBI:30616"/>
        <dbReference type="ChEBI" id="CHEBI:33019"/>
        <dbReference type="ChEBI" id="CHEBI:57416"/>
        <dbReference type="ChEBI" id="CHEBI:64479"/>
        <dbReference type="ChEBI" id="CHEBI:138620"/>
        <dbReference type="ChEBI" id="CHEBI:456215"/>
        <dbReference type="EC" id="6.2.1.54"/>
    </reaction>
</comment>
<dbReference type="NCBIfam" id="TIGR01733">
    <property type="entry name" value="AA-adenyl-dom"/>
    <property type="match status" value="1"/>
</dbReference>
<dbReference type="EMBL" id="JBEPSB010000012">
    <property type="protein sequence ID" value="MET4561576.1"/>
    <property type="molecule type" value="Genomic_DNA"/>
</dbReference>
<gene>
    <name evidence="5" type="primary">dltA</name>
    <name evidence="8" type="ORF">ABIA69_002744</name>
</gene>
<feature type="binding site" evidence="5">
    <location>
        <begin position="149"/>
        <end position="150"/>
    </location>
    <ligand>
        <name>ATP</name>
        <dbReference type="ChEBI" id="CHEBI:30616"/>
    </ligand>
</feature>
<comment type="caution">
    <text evidence="8">The sequence shown here is derived from an EMBL/GenBank/DDBJ whole genome shotgun (WGS) entry which is preliminary data.</text>
</comment>
<evidence type="ECO:0000259" key="6">
    <source>
        <dbReference type="Pfam" id="PF00501"/>
    </source>
</evidence>
<feature type="binding site" evidence="5">
    <location>
        <position position="194"/>
    </location>
    <ligand>
        <name>D-alanine</name>
        <dbReference type="ChEBI" id="CHEBI:57416"/>
    </ligand>
</feature>
<dbReference type="InterPro" id="IPR010072">
    <property type="entry name" value="DltA"/>
</dbReference>
<evidence type="ECO:0000313" key="9">
    <source>
        <dbReference type="Proteomes" id="UP001549363"/>
    </source>
</evidence>
<dbReference type="NCBIfam" id="TIGR01734">
    <property type="entry name" value="D-ala-DACP-lig"/>
    <property type="match status" value="1"/>
</dbReference>
<evidence type="ECO:0000259" key="7">
    <source>
        <dbReference type="Pfam" id="PF13193"/>
    </source>
</evidence>
<dbReference type="HAMAP" id="MF_00593">
    <property type="entry name" value="DltA"/>
    <property type="match status" value="1"/>
</dbReference>
<dbReference type="PROSITE" id="PS00455">
    <property type="entry name" value="AMP_BINDING"/>
    <property type="match status" value="1"/>
</dbReference>
<protein>
    <recommendedName>
        <fullName evidence="5">D-alanine--D-alanyl carrier protein ligase</fullName>
        <shortName evidence="5">DCL</shortName>
        <ecNumber evidence="5">6.2.1.54</ecNumber>
    </recommendedName>
    <alternativeName>
        <fullName evidence="5">D-alanine--poly(phosphoribitol) ligase subunit 1</fullName>
    </alternativeName>
    <alternativeName>
        <fullName evidence="5">D-alanine-activating enzyme</fullName>
        <shortName evidence="5">DAE</shortName>
    </alternativeName>
</protein>
<proteinExistence type="inferred from homology"/>
<dbReference type="InterPro" id="IPR045851">
    <property type="entry name" value="AMP-bd_C_sf"/>
</dbReference>